<sequence length="400" mass="44849">MPSYNAIPEEGPVDLQQQQVKHCSQCQQSVDTDFIFLPDAGGIVCAGCQSQFFATFPSRQLPPARPPALSPAIELPATPTSPVRLGSFHQVDPEPHSSIPLVSESNSFHCCSPVLSYPTKHTSLDLPPRHFSQSNSHSESRFITPSPLTDITRLRVRSLGNHCLYPGAVFQGTQKSGRSSYDVNVTIVDVDFASSFLCGYLRIRGLTEDWPDLTTYFDAEIIGSRYGFLTQNWGATEDEDLVHWQRFPAFKHLKNEMKRPYLTISDRDRGAVFMRWKERFLVPDHRVQDIVGASFAGFYYVCVDFNPSNSSKSCEMPLTPENDEPTAIPPLASPLKQESPRRTRRNSSTRRRGRSPSAGPRQGPPVASMSGFYFHQNSEPYQQLSLSHVPERGSSSFEFR</sequence>
<dbReference type="GO" id="GO:0005773">
    <property type="term" value="C:vacuole"/>
    <property type="evidence" value="ECO:0007669"/>
    <property type="project" value="GOC"/>
</dbReference>
<dbReference type="OrthoDB" id="62at2759"/>
<dbReference type="PANTHER" id="PTHR14534">
    <property type="entry name" value="VACUOLAR IMPORT AND DEGRADATION PROTEIN 24"/>
    <property type="match status" value="1"/>
</dbReference>
<feature type="region of interest" description="Disordered" evidence="2">
    <location>
        <begin position="312"/>
        <end position="372"/>
    </location>
</feature>
<reference evidence="3" key="1">
    <citation type="journal article" date="2019" name="Environ. Microbiol.">
        <title>Fungal ecological strategies reflected in gene transcription - a case study of two litter decomposers.</title>
        <authorList>
            <person name="Barbi F."/>
            <person name="Kohler A."/>
            <person name="Barry K."/>
            <person name="Baskaran P."/>
            <person name="Daum C."/>
            <person name="Fauchery L."/>
            <person name="Ihrmark K."/>
            <person name="Kuo A."/>
            <person name="LaButti K."/>
            <person name="Lipzen A."/>
            <person name="Morin E."/>
            <person name="Grigoriev I.V."/>
            <person name="Henrissat B."/>
            <person name="Lindahl B."/>
            <person name="Martin F."/>
        </authorList>
    </citation>
    <scope>NUCLEOTIDE SEQUENCE</scope>
    <source>
        <strain evidence="3">JB14</strain>
    </source>
</reference>
<comment type="similarity">
    <text evidence="1">Belongs to the GID4/VID24 family.</text>
</comment>
<gene>
    <name evidence="3" type="ORF">BT96DRAFT_806358</name>
</gene>
<dbReference type="GO" id="GO:0034657">
    <property type="term" value="C:GID complex"/>
    <property type="evidence" value="ECO:0007669"/>
    <property type="project" value="TreeGrafter"/>
</dbReference>
<dbReference type="GO" id="GO:0006623">
    <property type="term" value="P:protein targeting to vacuole"/>
    <property type="evidence" value="ECO:0007669"/>
    <property type="project" value="TreeGrafter"/>
</dbReference>
<evidence type="ECO:0000256" key="1">
    <source>
        <dbReference type="ARBA" id="ARBA00061469"/>
    </source>
</evidence>
<proteinExistence type="inferred from homology"/>
<evidence type="ECO:0000256" key="2">
    <source>
        <dbReference type="SAM" id="MobiDB-lite"/>
    </source>
</evidence>
<evidence type="ECO:0000313" key="4">
    <source>
        <dbReference type="Proteomes" id="UP000799118"/>
    </source>
</evidence>
<feature type="compositionally biased region" description="Low complexity" evidence="2">
    <location>
        <begin position="355"/>
        <end position="365"/>
    </location>
</feature>
<dbReference type="InterPro" id="IPR018618">
    <property type="entry name" value="GID4/10-like"/>
</dbReference>
<feature type="compositionally biased region" description="Basic residues" evidence="2">
    <location>
        <begin position="342"/>
        <end position="354"/>
    </location>
</feature>
<evidence type="ECO:0008006" key="5">
    <source>
        <dbReference type="Google" id="ProtNLM"/>
    </source>
</evidence>
<protein>
    <recommendedName>
        <fullName evidence="5">Vacuolar import and degradation protein</fullName>
    </recommendedName>
</protein>
<dbReference type="GO" id="GO:0045721">
    <property type="term" value="P:negative regulation of gluconeogenesis"/>
    <property type="evidence" value="ECO:0007669"/>
    <property type="project" value="TreeGrafter"/>
</dbReference>
<dbReference type="PANTHER" id="PTHR14534:SF3">
    <property type="entry name" value="GID COMPLEX SUBUNIT 4 HOMOLOG"/>
    <property type="match status" value="1"/>
</dbReference>
<dbReference type="GO" id="GO:0007039">
    <property type="term" value="P:protein catabolic process in the vacuole"/>
    <property type="evidence" value="ECO:0007669"/>
    <property type="project" value="TreeGrafter"/>
</dbReference>
<dbReference type="GO" id="GO:0043161">
    <property type="term" value="P:proteasome-mediated ubiquitin-dependent protein catabolic process"/>
    <property type="evidence" value="ECO:0007669"/>
    <property type="project" value="TreeGrafter"/>
</dbReference>
<dbReference type="Pfam" id="PF09783">
    <property type="entry name" value="Vac_ImportDeg"/>
    <property type="match status" value="1"/>
</dbReference>
<dbReference type="Proteomes" id="UP000799118">
    <property type="component" value="Unassembled WGS sequence"/>
</dbReference>
<evidence type="ECO:0000313" key="3">
    <source>
        <dbReference type="EMBL" id="KAE9409565.1"/>
    </source>
</evidence>
<organism evidence="3 4">
    <name type="scientific">Gymnopus androsaceus JB14</name>
    <dbReference type="NCBI Taxonomy" id="1447944"/>
    <lineage>
        <taxon>Eukaryota</taxon>
        <taxon>Fungi</taxon>
        <taxon>Dikarya</taxon>
        <taxon>Basidiomycota</taxon>
        <taxon>Agaricomycotina</taxon>
        <taxon>Agaricomycetes</taxon>
        <taxon>Agaricomycetidae</taxon>
        <taxon>Agaricales</taxon>
        <taxon>Marasmiineae</taxon>
        <taxon>Omphalotaceae</taxon>
        <taxon>Gymnopus</taxon>
    </lineage>
</organism>
<dbReference type="EMBL" id="ML769387">
    <property type="protein sequence ID" value="KAE9409565.1"/>
    <property type="molecule type" value="Genomic_DNA"/>
</dbReference>
<dbReference type="AlphaFoldDB" id="A0A6A4IM83"/>
<keyword evidence="4" id="KW-1185">Reference proteome</keyword>
<name>A0A6A4IM83_9AGAR</name>
<accession>A0A6A4IM83</accession>